<dbReference type="AlphaFoldDB" id="S6AK23"/>
<evidence type="ECO:0000313" key="8">
    <source>
        <dbReference type="EMBL" id="BAN34939.1"/>
    </source>
</evidence>
<evidence type="ECO:0000256" key="2">
    <source>
        <dbReference type="ARBA" id="ARBA00022475"/>
    </source>
</evidence>
<evidence type="ECO:0000256" key="5">
    <source>
        <dbReference type="ARBA" id="ARBA00023136"/>
    </source>
</evidence>
<dbReference type="eggNOG" id="COG2333">
    <property type="taxonomic scope" value="Bacteria"/>
</dbReference>
<keyword evidence="4 6" id="KW-1133">Transmembrane helix</keyword>
<dbReference type="eggNOG" id="COG0658">
    <property type="taxonomic scope" value="Bacteria"/>
</dbReference>
<dbReference type="RefSeq" id="WP_009206111.1">
    <property type="nucleotide sequence ID" value="NC_022357.1"/>
</dbReference>
<dbReference type="STRING" id="1163617.SCD_n01103"/>
<dbReference type="NCBIfam" id="TIGR00360">
    <property type="entry name" value="ComEC_N-term"/>
    <property type="match status" value="1"/>
</dbReference>
<gene>
    <name evidence="8" type="ORF">SCD_n01103</name>
</gene>
<feature type="transmembrane region" description="Helical" evidence="6">
    <location>
        <begin position="416"/>
        <end position="436"/>
    </location>
</feature>
<dbReference type="HOGENOM" id="CLU_010363_3_0_4"/>
<evidence type="ECO:0000256" key="3">
    <source>
        <dbReference type="ARBA" id="ARBA00022692"/>
    </source>
</evidence>
<reference evidence="8 9" key="1">
    <citation type="journal article" date="2012" name="Appl. Environ. Microbiol.">
        <title>Draft genome sequence of a psychrotolerant sulfur-oxidizing bacterium, Sulfuricella denitrificans skB26, and proteomic insights into cold adaptation.</title>
        <authorList>
            <person name="Watanabe T."/>
            <person name="Kojima H."/>
            <person name="Fukui M."/>
        </authorList>
    </citation>
    <scope>NUCLEOTIDE SEQUENCE [LARGE SCALE GENOMIC DNA]</scope>
    <source>
        <strain evidence="9">skB26</strain>
    </source>
</reference>
<keyword evidence="2" id="KW-1003">Cell membrane</keyword>
<feature type="transmembrane region" description="Helical" evidence="6">
    <location>
        <begin position="472"/>
        <end position="489"/>
    </location>
</feature>
<dbReference type="EMBL" id="AP013066">
    <property type="protein sequence ID" value="BAN34939.1"/>
    <property type="molecule type" value="Genomic_DNA"/>
</dbReference>
<dbReference type="InterPro" id="IPR035681">
    <property type="entry name" value="ComA-like_MBL"/>
</dbReference>
<feature type="transmembrane region" description="Helical" evidence="6">
    <location>
        <begin position="354"/>
        <end position="373"/>
    </location>
</feature>
<dbReference type="Pfam" id="PF00753">
    <property type="entry name" value="Lactamase_B"/>
    <property type="match status" value="1"/>
</dbReference>
<dbReference type="Gene3D" id="3.60.15.10">
    <property type="entry name" value="Ribonuclease Z/Hydroxyacylglutathione hydrolase-like"/>
    <property type="match status" value="1"/>
</dbReference>
<name>S6AK23_SULDS</name>
<evidence type="ECO:0000256" key="4">
    <source>
        <dbReference type="ARBA" id="ARBA00022989"/>
    </source>
</evidence>
<dbReference type="GO" id="GO:0005886">
    <property type="term" value="C:plasma membrane"/>
    <property type="evidence" value="ECO:0007669"/>
    <property type="project" value="UniProtKB-SubCell"/>
</dbReference>
<feature type="transmembrane region" description="Helical" evidence="6">
    <location>
        <begin position="252"/>
        <end position="275"/>
    </location>
</feature>
<dbReference type="InterPro" id="IPR004477">
    <property type="entry name" value="ComEC_N"/>
</dbReference>
<evidence type="ECO:0000259" key="7">
    <source>
        <dbReference type="SMART" id="SM00849"/>
    </source>
</evidence>
<dbReference type="PANTHER" id="PTHR30619">
    <property type="entry name" value="DNA INTERNALIZATION/COMPETENCE PROTEIN COMEC/REC2"/>
    <property type="match status" value="1"/>
</dbReference>
<feature type="transmembrane region" description="Helical" evidence="6">
    <location>
        <begin position="385"/>
        <end position="404"/>
    </location>
</feature>
<dbReference type="Proteomes" id="UP000015559">
    <property type="component" value="Chromosome"/>
</dbReference>
<dbReference type="Pfam" id="PF13567">
    <property type="entry name" value="DUF4131"/>
    <property type="match status" value="1"/>
</dbReference>
<dbReference type="InterPro" id="IPR025405">
    <property type="entry name" value="DUF4131"/>
</dbReference>
<evidence type="ECO:0000256" key="1">
    <source>
        <dbReference type="ARBA" id="ARBA00004651"/>
    </source>
</evidence>
<protein>
    <submittedName>
        <fullName evidence="8">DNA internalization-related competence protein ComEC/Rec2</fullName>
    </submittedName>
</protein>
<dbReference type="NCBIfam" id="TIGR00361">
    <property type="entry name" value="ComEC_Rec2"/>
    <property type="match status" value="1"/>
</dbReference>
<feature type="domain" description="Metallo-beta-lactamase" evidence="7">
    <location>
        <begin position="528"/>
        <end position="723"/>
    </location>
</feature>
<dbReference type="SMART" id="SM00849">
    <property type="entry name" value="Lactamase_B"/>
    <property type="match status" value="1"/>
</dbReference>
<dbReference type="SUPFAM" id="SSF56281">
    <property type="entry name" value="Metallo-hydrolase/oxidoreductase"/>
    <property type="match status" value="1"/>
</dbReference>
<dbReference type="Pfam" id="PF03772">
    <property type="entry name" value="Competence"/>
    <property type="match status" value="1"/>
</dbReference>
<dbReference type="InterPro" id="IPR004797">
    <property type="entry name" value="Competence_ComEC/Rec2"/>
</dbReference>
<dbReference type="PANTHER" id="PTHR30619:SF1">
    <property type="entry name" value="RECOMBINATION PROTEIN 2"/>
    <property type="match status" value="1"/>
</dbReference>
<accession>S6AK23</accession>
<evidence type="ECO:0000313" key="9">
    <source>
        <dbReference type="Proteomes" id="UP000015559"/>
    </source>
</evidence>
<dbReference type="InterPro" id="IPR001279">
    <property type="entry name" value="Metallo-B-lactamas"/>
</dbReference>
<feature type="transmembrane region" description="Helical" evidence="6">
    <location>
        <begin position="317"/>
        <end position="348"/>
    </location>
</feature>
<dbReference type="OrthoDB" id="9761531at2"/>
<dbReference type="InterPro" id="IPR036866">
    <property type="entry name" value="RibonucZ/Hydroxyglut_hydro"/>
</dbReference>
<sequence length="780" mass="86141">MTSNILAFVLGVWLLQQQAALPTLVWTLLLPLMWLVSRFLPALPREVLAKVFFLGLGFFWAAFMAQQRLQDALPTAWEGRDIQVVGVVAALPATNERGMRFEFDVERVKTLEAVVPHHIQLSAYSEGFGKKASDAALPDFHAGERWQLTVRLKRPHGNANPNGFDFEAWLLERNIRASGYVRQEDSNRRLAEHVYRPGYMVEMLRERVAQRFQTVLGERPYAGVLKALAVGEQNAISPDQWRVFLRTGVNHLMSISGLHVTMISSLAFALVYGLWRRSQSLTLRLPARKAAAVAGALAALLYALLSGFGVPTQRTLYMLSVVAAALWLGRASSASSVLALAVLVVLLIDPWAVLSPGFWLSFGAVAAILYVGVGRLGRPHWLRAWANVQWAVTLGLVPALLLMFQQVSIVSPLANAFAIPVISLVVVPLTLAGAILPLDSPLLLAHQVMTWCMAALEWLSQMPDAVWQQHAPPLWTVLAAAIGIFWLLLPRGFPARWLGAAGLMPMFMVLPPQPEQGALWLSVLDVGQGLAVVVQTRNHALLYDTGPRYTADADSGSRIVVPYLRAAGIKRLDGLIVTHDDSDHSGGAASVLDAVPVGWLASSLPADSPILPHARKSLPCYAGQSWEWDGVHFEMLHPGWESYADEHLRNNARGCTLKITSPYGSVLLPADIERESEAEILARTPDALAATLLVAPHHGSKTSSTEAFIHQVNPSIVIFTAGYRNHFGHPKPEVVERYRVLGSRLYRSDFDGAVLLRFEKEAGVKLQTWRQERHRYWQER</sequence>
<feature type="transmembrane region" description="Helical" evidence="6">
    <location>
        <begin position="47"/>
        <end position="65"/>
    </location>
</feature>
<keyword evidence="5 6" id="KW-0472">Membrane</keyword>
<evidence type="ECO:0000256" key="6">
    <source>
        <dbReference type="SAM" id="Phobius"/>
    </source>
</evidence>
<organism evidence="8 9">
    <name type="scientific">Sulfuricella denitrificans (strain DSM 22764 / NBRC 105220 / skB26)</name>
    <dbReference type="NCBI Taxonomy" id="1163617"/>
    <lineage>
        <taxon>Bacteria</taxon>
        <taxon>Pseudomonadati</taxon>
        <taxon>Pseudomonadota</taxon>
        <taxon>Betaproteobacteria</taxon>
        <taxon>Nitrosomonadales</taxon>
        <taxon>Sulfuricellaceae</taxon>
        <taxon>Sulfuricella</taxon>
    </lineage>
</organism>
<dbReference type="GO" id="GO:0030420">
    <property type="term" value="P:establishment of competence for transformation"/>
    <property type="evidence" value="ECO:0007669"/>
    <property type="project" value="InterPro"/>
</dbReference>
<dbReference type="KEGG" id="sdr:SCD_n01103"/>
<keyword evidence="3 6" id="KW-0812">Transmembrane</keyword>
<keyword evidence="9" id="KW-1185">Reference proteome</keyword>
<dbReference type="CDD" id="cd07731">
    <property type="entry name" value="ComA-like_MBL-fold"/>
    <property type="match status" value="1"/>
</dbReference>
<feature type="transmembrane region" description="Helical" evidence="6">
    <location>
        <begin position="287"/>
        <end position="305"/>
    </location>
</feature>
<proteinExistence type="predicted"/>
<comment type="subcellular location">
    <subcellularLocation>
        <location evidence="1">Cell membrane</location>
        <topology evidence="1">Multi-pass membrane protein</topology>
    </subcellularLocation>
</comment>
<dbReference type="InterPro" id="IPR052159">
    <property type="entry name" value="Competence_DNA_uptake"/>
</dbReference>